<dbReference type="AlphaFoldDB" id="A0A1W0E8A5"/>
<dbReference type="PANTHER" id="PTHR10333:SF42">
    <property type="entry name" value="INHIBITOR OF GROWTH PROTEIN 5"/>
    <property type="match status" value="1"/>
</dbReference>
<dbReference type="GO" id="GO:0006325">
    <property type="term" value="P:chromatin organization"/>
    <property type="evidence" value="ECO:0007669"/>
    <property type="project" value="UniProtKB-KW"/>
</dbReference>
<feature type="site" description="Histone H3K4me3 binding" evidence="8">
    <location>
        <position position="130"/>
    </location>
</feature>
<comment type="caution">
    <text evidence="13">The sequence shown here is derived from an EMBL/GenBank/DDBJ whole genome shotgun (WGS) entry which is preliminary data.</text>
</comment>
<reference evidence="13 14" key="1">
    <citation type="journal article" date="2017" name="Environ. Microbiol.">
        <title>Decay of the glycolytic pathway and adaptation to intranuclear parasitism within Enterocytozoonidae microsporidia.</title>
        <authorList>
            <person name="Wiredu Boakye D."/>
            <person name="Jaroenlak P."/>
            <person name="Prachumwat A."/>
            <person name="Williams T.A."/>
            <person name="Bateman K.S."/>
            <person name="Itsathitphaisarn O."/>
            <person name="Sritunyalucksana K."/>
            <person name="Paszkiewicz K.H."/>
            <person name="Moore K.A."/>
            <person name="Stentiford G.D."/>
            <person name="Williams B.A."/>
        </authorList>
    </citation>
    <scope>NUCLEOTIDE SEQUENCE [LARGE SCALE GENOMIC DNA]</scope>
    <source>
        <strain evidence="13 14">TH1</strain>
    </source>
</reference>
<evidence type="ECO:0000256" key="2">
    <source>
        <dbReference type="ARBA" id="ARBA00010210"/>
    </source>
</evidence>
<feature type="domain" description="PHD-type" evidence="12">
    <location>
        <begin position="128"/>
        <end position="177"/>
    </location>
</feature>
<feature type="binding site" evidence="9">
    <location>
        <position position="133"/>
    </location>
    <ligand>
        <name>Zn(2+)</name>
        <dbReference type="ChEBI" id="CHEBI:29105"/>
        <label>1</label>
    </ligand>
</feature>
<dbReference type="STRING" id="646526.A0A1W0E8A5"/>
<feature type="site" description="Histone H3K4me3 binding" evidence="8">
    <location>
        <position position="141"/>
    </location>
</feature>
<feature type="binding site" evidence="9">
    <location>
        <position position="155"/>
    </location>
    <ligand>
        <name>Zn(2+)</name>
        <dbReference type="ChEBI" id="CHEBI:29105"/>
        <label>1</label>
    </ligand>
</feature>
<dbReference type="PROSITE" id="PS01359">
    <property type="entry name" value="ZF_PHD_1"/>
    <property type="match status" value="1"/>
</dbReference>
<dbReference type="SUPFAM" id="SSF57903">
    <property type="entry name" value="FYVE/PHD zinc finger"/>
    <property type="match status" value="1"/>
</dbReference>
<feature type="site" description="Histone H3K4me3 binding" evidence="8">
    <location>
        <position position="145"/>
    </location>
</feature>
<accession>A0A1W0E8A5</accession>
<keyword evidence="14" id="KW-1185">Reference proteome</keyword>
<organism evidence="13 14">
    <name type="scientific">Ecytonucleospora hepatopenaei</name>
    <dbReference type="NCBI Taxonomy" id="646526"/>
    <lineage>
        <taxon>Eukaryota</taxon>
        <taxon>Fungi</taxon>
        <taxon>Fungi incertae sedis</taxon>
        <taxon>Microsporidia</taxon>
        <taxon>Enterocytozoonidae</taxon>
        <taxon>Ecytonucleospora</taxon>
    </lineage>
</organism>
<gene>
    <name evidence="13" type="primary">Ing5</name>
    <name evidence="13" type="ORF">EHP00_1202</name>
</gene>
<feature type="binding site" evidence="9">
    <location>
        <position position="171"/>
    </location>
    <ligand>
        <name>Zn(2+)</name>
        <dbReference type="ChEBI" id="CHEBI:29105"/>
        <label>2</label>
    </ligand>
</feature>
<dbReference type="Gene3D" id="3.30.40.10">
    <property type="entry name" value="Zinc/RING finger domain, C3HC4 (zinc finger)"/>
    <property type="match status" value="1"/>
</dbReference>
<dbReference type="InterPro" id="IPR028651">
    <property type="entry name" value="ING_fam"/>
</dbReference>
<dbReference type="VEuPathDB" id="MicrosporidiaDB:EHP00_1202"/>
<dbReference type="InterPro" id="IPR011011">
    <property type="entry name" value="Znf_FYVE_PHD"/>
</dbReference>
<evidence type="ECO:0000256" key="5">
    <source>
        <dbReference type="ARBA" id="ARBA00022833"/>
    </source>
</evidence>
<keyword evidence="3 9" id="KW-0479">Metal-binding</keyword>
<name>A0A1W0E8A5_9MICR</name>
<evidence type="ECO:0000256" key="6">
    <source>
        <dbReference type="ARBA" id="ARBA00022853"/>
    </source>
</evidence>
<dbReference type="EMBL" id="MNPJ01000009">
    <property type="protein sequence ID" value="OQS55471.1"/>
    <property type="molecule type" value="Genomic_DNA"/>
</dbReference>
<evidence type="ECO:0000256" key="10">
    <source>
        <dbReference type="PROSITE-ProRule" id="PRU00146"/>
    </source>
</evidence>
<feature type="binding site" evidence="9">
    <location>
        <position position="174"/>
    </location>
    <ligand>
        <name>Zn(2+)</name>
        <dbReference type="ChEBI" id="CHEBI:29105"/>
        <label>2</label>
    </ligand>
</feature>
<evidence type="ECO:0000313" key="13">
    <source>
        <dbReference type="EMBL" id="OQS55471.1"/>
    </source>
</evidence>
<keyword evidence="6" id="KW-0156">Chromatin regulator</keyword>
<evidence type="ECO:0000256" key="7">
    <source>
        <dbReference type="ARBA" id="ARBA00023242"/>
    </source>
</evidence>
<evidence type="ECO:0000256" key="1">
    <source>
        <dbReference type="ARBA" id="ARBA00004123"/>
    </source>
</evidence>
<keyword evidence="11" id="KW-0175">Coiled coil</keyword>
<keyword evidence="5 9" id="KW-0862">Zinc</keyword>
<feature type="coiled-coil region" evidence="11">
    <location>
        <begin position="38"/>
        <end position="84"/>
    </location>
</feature>
<dbReference type="InterPro" id="IPR019787">
    <property type="entry name" value="Znf_PHD-finger"/>
</dbReference>
<dbReference type="Proteomes" id="UP000192758">
    <property type="component" value="Unassembled WGS sequence"/>
</dbReference>
<evidence type="ECO:0000256" key="3">
    <source>
        <dbReference type="ARBA" id="ARBA00022723"/>
    </source>
</evidence>
<feature type="binding site" evidence="9">
    <location>
        <position position="131"/>
    </location>
    <ligand>
        <name>Zn(2+)</name>
        <dbReference type="ChEBI" id="CHEBI:29105"/>
        <label>1</label>
    </ligand>
</feature>
<feature type="binding site" evidence="9">
    <location>
        <position position="149"/>
    </location>
    <ligand>
        <name>Zn(2+)</name>
        <dbReference type="ChEBI" id="CHEBI:29105"/>
        <label>2</label>
    </ligand>
</feature>
<protein>
    <submittedName>
        <fullName evidence="13">Ing5</fullName>
    </submittedName>
</protein>
<evidence type="ECO:0000256" key="11">
    <source>
        <dbReference type="SAM" id="Coils"/>
    </source>
</evidence>
<feature type="binding site" evidence="9">
    <location>
        <position position="144"/>
    </location>
    <ligand>
        <name>Zn(2+)</name>
        <dbReference type="ChEBI" id="CHEBI:29105"/>
        <label>2</label>
    </ligand>
</feature>
<dbReference type="InterPro" id="IPR019786">
    <property type="entry name" value="Zinc_finger_PHD-type_CS"/>
</dbReference>
<dbReference type="InterPro" id="IPR013083">
    <property type="entry name" value="Znf_RING/FYVE/PHD"/>
</dbReference>
<dbReference type="PANTHER" id="PTHR10333">
    <property type="entry name" value="INHIBITOR OF GROWTH PROTEIN"/>
    <property type="match status" value="1"/>
</dbReference>
<comment type="similarity">
    <text evidence="2">Belongs to the ING family.</text>
</comment>
<dbReference type="InterPro" id="IPR001965">
    <property type="entry name" value="Znf_PHD"/>
</dbReference>
<dbReference type="OrthoDB" id="5411773at2759"/>
<evidence type="ECO:0000256" key="8">
    <source>
        <dbReference type="PIRSR" id="PIRSR628651-50"/>
    </source>
</evidence>
<keyword evidence="4 10" id="KW-0863">Zinc-finger</keyword>
<evidence type="ECO:0000256" key="4">
    <source>
        <dbReference type="ARBA" id="ARBA00022771"/>
    </source>
</evidence>
<evidence type="ECO:0000313" key="14">
    <source>
        <dbReference type="Proteomes" id="UP000192758"/>
    </source>
</evidence>
<sequence length="177" mass="20811">MKFFSPGDIYDNLLQTIQQFSMETYYYKRQTKKVDLVIDKYKNKLKKAMAKLPKKNEKSLERIKRRLTEMFENKKNLVEGLEESIKKHKLFFDKLNSLSNYSVSTNDILLRSKSPMVVKVNNESTDNRIYCSCGGKAYGNMIRCDEEECDIGWYHYKCIGILKTPKSPWKCSRCVGK</sequence>
<dbReference type="GO" id="GO:0005634">
    <property type="term" value="C:nucleus"/>
    <property type="evidence" value="ECO:0007669"/>
    <property type="project" value="UniProtKB-SubCell"/>
</dbReference>
<keyword evidence="7" id="KW-0539">Nucleus</keyword>
<proteinExistence type="inferred from homology"/>
<dbReference type="PROSITE" id="PS50016">
    <property type="entry name" value="ZF_PHD_2"/>
    <property type="match status" value="1"/>
</dbReference>
<feature type="site" description="Histone H3K4me3 binding" evidence="8">
    <location>
        <position position="153"/>
    </location>
</feature>
<evidence type="ECO:0000259" key="12">
    <source>
        <dbReference type="PROSITE" id="PS50016"/>
    </source>
</evidence>
<evidence type="ECO:0000256" key="9">
    <source>
        <dbReference type="PIRSR" id="PIRSR628651-51"/>
    </source>
</evidence>
<dbReference type="SMART" id="SM00249">
    <property type="entry name" value="PHD"/>
    <property type="match status" value="1"/>
</dbReference>
<dbReference type="GO" id="GO:0008270">
    <property type="term" value="F:zinc ion binding"/>
    <property type="evidence" value="ECO:0007669"/>
    <property type="project" value="UniProtKB-KW"/>
</dbReference>
<feature type="binding site" evidence="9">
    <location>
        <position position="158"/>
    </location>
    <ligand>
        <name>Zn(2+)</name>
        <dbReference type="ChEBI" id="CHEBI:29105"/>
        <label>1</label>
    </ligand>
</feature>
<comment type="subcellular location">
    <subcellularLocation>
        <location evidence="1">Nucleus</location>
    </subcellularLocation>
</comment>